<gene>
    <name evidence="10" type="ORF">HMPREF9452_00548</name>
</gene>
<evidence type="ECO:0000313" key="10">
    <source>
        <dbReference type="EMBL" id="EGX67222.1"/>
    </source>
</evidence>
<feature type="transmembrane region" description="Helical" evidence="8">
    <location>
        <begin position="25"/>
        <end position="50"/>
    </location>
</feature>
<protein>
    <recommendedName>
        <fullName evidence="9">Phosphotransferase system EIIC domain-containing protein</fullName>
    </recommendedName>
</protein>
<dbReference type="Proteomes" id="UP000004830">
    <property type="component" value="Unassembled WGS sequence"/>
</dbReference>
<evidence type="ECO:0000256" key="7">
    <source>
        <dbReference type="ARBA" id="ARBA00023136"/>
    </source>
</evidence>
<sequence length="102" mass="10667">MAAALEKLDAFAAGATALPNILTNAWWFTFVQLGGSGGIIGLVPCMLFVAKSERCKSLGKMAVAPALCGVSEPVVFGIPSRKRSTKKAFNRKSCVNGACNCE</sequence>
<dbReference type="STRING" id="742742.HMPREF9452_00548"/>
<dbReference type="PANTHER" id="PTHR33989">
    <property type="match status" value="1"/>
</dbReference>
<keyword evidence="4" id="KW-0762">Sugar transport</keyword>
<dbReference type="EMBL" id="ADLS01000007">
    <property type="protein sequence ID" value="EGX67222.1"/>
    <property type="molecule type" value="Genomic_DNA"/>
</dbReference>
<reference evidence="10 11" key="1">
    <citation type="submission" date="2011-06" db="EMBL/GenBank/DDBJ databases">
        <title>The Genome Sequence of Collinsella tanakaei YIT 12063.</title>
        <authorList>
            <consortium name="The Broad Institute Genome Sequencing Platform"/>
            <person name="Earl A."/>
            <person name="Ward D."/>
            <person name="Feldgarden M."/>
            <person name="Gevers D."/>
            <person name="Morotomi M."/>
            <person name="Young S.K."/>
            <person name="Zeng Q."/>
            <person name="Gargeya S."/>
            <person name="Fitzgerald M."/>
            <person name="Haas B."/>
            <person name="Abouelleil A."/>
            <person name="Alvarado L."/>
            <person name="Arachchi H.M."/>
            <person name="Berlin A."/>
            <person name="Brown A."/>
            <person name="Chapman S.B."/>
            <person name="Chen Z."/>
            <person name="Dunbar C."/>
            <person name="Freedman E."/>
            <person name="Gearin G."/>
            <person name="Gellesch M."/>
            <person name="Goldberg J."/>
            <person name="Griggs A."/>
            <person name="Gujja S."/>
            <person name="Heiman D."/>
            <person name="Howarth C."/>
            <person name="Larson L."/>
            <person name="Lui A."/>
            <person name="MacDonald P.J.P."/>
            <person name="Mehta T."/>
            <person name="Montmayeur A."/>
            <person name="Murphy C."/>
            <person name="Neiman D."/>
            <person name="Pearson M."/>
            <person name="Priest M."/>
            <person name="Roberts A."/>
            <person name="Saif S."/>
            <person name="Shea T."/>
            <person name="Shenoy N."/>
            <person name="Sisk P."/>
            <person name="Stolte C."/>
            <person name="Sykes S."/>
            <person name="Wortman J."/>
            <person name="Nusbaum C."/>
            <person name="Birren B."/>
        </authorList>
    </citation>
    <scope>NUCLEOTIDE SEQUENCE [LARGE SCALE GENOMIC DNA]</scope>
    <source>
        <strain evidence="10 11">YIT 12063</strain>
    </source>
</reference>
<name>G1WGT5_9ACTN</name>
<accession>G1WGT5</accession>
<evidence type="ECO:0000256" key="3">
    <source>
        <dbReference type="ARBA" id="ARBA00022475"/>
    </source>
</evidence>
<dbReference type="PANTHER" id="PTHR33989:SF4">
    <property type="entry name" value="PTS SYSTEM N,N'-DIACETYLCHITOBIOSE-SPECIFIC EIIC COMPONENT"/>
    <property type="match status" value="1"/>
</dbReference>
<comment type="subcellular location">
    <subcellularLocation>
        <location evidence="1">Cell membrane</location>
        <topology evidence="1">Multi-pass membrane protein</topology>
    </subcellularLocation>
</comment>
<dbReference type="GO" id="GO:0009401">
    <property type="term" value="P:phosphoenolpyruvate-dependent sugar phosphotransferase system"/>
    <property type="evidence" value="ECO:0007669"/>
    <property type="project" value="InterPro"/>
</dbReference>
<evidence type="ECO:0000256" key="6">
    <source>
        <dbReference type="ARBA" id="ARBA00022989"/>
    </source>
</evidence>
<keyword evidence="2" id="KW-0813">Transport</keyword>
<evidence type="ECO:0000313" key="11">
    <source>
        <dbReference type="Proteomes" id="UP000004830"/>
    </source>
</evidence>
<evidence type="ECO:0000256" key="4">
    <source>
        <dbReference type="ARBA" id="ARBA00022597"/>
    </source>
</evidence>
<dbReference type="AlphaFoldDB" id="G1WGT5"/>
<proteinExistence type="predicted"/>
<comment type="caution">
    <text evidence="10">The sequence shown here is derived from an EMBL/GenBank/DDBJ whole genome shotgun (WGS) entry which is preliminary data.</text>
</comment>
<dbReference type="InterPro" id="IPR003352">
    <property type="entry name" value="PTS_EIIC"/>
</dbReference>
<keyword evidence="7 8" id="KW-0472">Membrane</keyword>
<dbReference type="GO" id="GO:1901264">
    <property type="term" value="P:carbohydrate derivative transport"/>
    <property type="evidence" value="ECO:0007669"/>
    <property type="project" value="TreeGrafter"/>
</dbReference>
<organism evidence="10 11">
    <name type="scientific">Collinsella tanakaei YIT 12063</name>
    <dbReference type="NCBI Taxonomy" id="742742"/>
    <lineage>
        <taxon>Bacteria</taxon>
        <taxon>Bacillati</taxon>
        <taxon>Actinomycetota</taxon>
        <taxon>Coriobacteriia</taxon>
        <taxon>Coriobacteriales</taxon>
        <taxon>Coriobacteriaceae</taxon>
        <taxon>Collinsella</taxon>
    </lineage>
</organism>
<evidence type="ECO:0000256" key="5">
    <source>
        <dbReference type="ARBA" id="ARBA00022692"/>
    </source>
</evidence>
<dbReference type="eggNOG" id="COG1455">
    <property type="taxonomic scope" value="Bacteria"/>
</dbReference>
<feature type="domain" description="Phosphotransferase system EIIC" evidence="9">
    <location>
        <begin position="11"/>
        <end position="79"/>
    </location>
</feature>
<dbReference type="Pfam" id="PF02378">
    <property type="entry name" value="PTS_EIIC"/>
    <property type="match status" value="1"/>
</dbReference>
<keyword evidence="3" id="KW-1003">Cell membrane</keyword>
<evidence type="ECO:0000259" key="9">
    <source>
        <dbReference type="Pfam" id="PF02378"/>
    </source>
</evidence>
<dbReference type="PATRIC" id="fig|742742.3.peg.523"/>
<keyword evidence="5 8" id="KW-0812">Transmembrane</keyword>
<dbReference type="GO" id="GO:0008982">
    <property type="term" value="F:protein-N(PI)-phosphohistidine-sugar phosphotransferase activity"/>
    <property type="evidence" value="ECO:0007669"/>
    <property type="project" value="InterPro"/>
</dbReference>
<dbReference type="GO" id="GO:0005886">
    <property type="term" value="C:plasma membrane"/>
    <property type="evidence" value="ECO:0007669"/>
    <property type="project" value="UniProtKB-SubCell"/>
</dbReference>
<evidence type="ECO:0000256" key="1">
    <source>
        <dbReference type="ARBA" id="ARBA00004651"/>
    </source>
</evidence>
<evidence type="ECO:0000256" key="2">
    <source>
        <dbReference type="ARBA" id="ARBA00022448"/>
    </source>
</evidence>
<dbReference type="HOGENOM" id="CLU_2272585_0_0_11"/>
<keyword evidence="11" id="KW-1185">Reference proteome</keyword>
<evidence type="ECO:0000256" key="8">
    <source>
        <dbReference type="SAM" id="Phobius"/>
    </source>
</evidence>
<dbReference type="InterPro" id="IPR051088">
    <property type="entry name" value="PTS_Sugar-EIIC/EIIB"/>
</dbReference>
<keyword evidence="6 8" id="KW-1133">Transmembrane helix</keyword>